<dbReference type="GO" id="GO:0051539">
    <property type="term" value="F:4 iron, 4 sulfur cluster binding"/>
    <property type="evidence" value="ECO:0007669"/>
    <property type="project" value="UniProtKB-UniRule"/>
</dbReference>
<evidence type="ECO:0000313" key="16">
    <source>
        <dbReference type="EMBL" id="SHO72714.1"/>
    </source>
</evidence>
<dbReference type="CDD" id="cd03431">
    <property type="entry name" value="NUDIX_DNA_Glycosylase_C-MutY"/>
    <property type="match status" value="1"/>
</dbReference>
<dbReference type="GO" id="GO:0046872">
    <property type="term" value="F:metal ion binding"/>
    <property type="evidence" value="ECO:0007669"/>
    <property type="project" value="UniProtKB-UniRule"/>
</dbReference>
<sequence>MEFSNSLIHWYLQNKRDLPWRNTTDPYWIWLSEIMLQQTRVAQGLPYFLSFTEAFPTVFDLAKAEEEQVLKLWQGLGYYSRARNLHTTAKYIAFELNGKFPSTYKELLMLKGVGDYTAAAIASFSFDEPVAVLDGNVYRVLSRYFNVTSDISLPKTKIEFQQLAQEVLDKKNPALFNQAIMEFGALQCTPKNPNCESCPLNSSCAGLQNKKVNALPVKTKKTKISLRYLNYLILKDADANFIVQKREGKGIWENLYEFPVLETELPLSETEIMDQVLKMQFFNEKPIDIVSLHSKSILHKLSHQQLNIRFFEVQFASKLPDSKSFTEIEKLPFPIVIHNFIVANYYNSL</sequence>
<feature type="domain" description="HhH-GPD" evidence="15">
    <location>
        <begin position="35"/>
        <end position="186"/>
    </location>
</feature>
<evidence type="ECO:0000256" key="5">
    <source>
        <dbReference type="ARBA" id="ARBA00022023"/>
    </source>
</evidence>
<dbReference type="Gene3D" id="1.10.340.30">
    <property type="entry name" value="Hypothetical protein, domain 2"/>
    <property type="match status" value="1"/>
</dbReference>
<dbReference type="GO" id="GO:0006298">
    <property type="term" value="P:mismatch repair"/>
    <property type="evidence" value="ECO:0007669"/>
    <property type="project" value="TreeGrafter"/>
</dbReference>
<evidence type="ECO:0000256" key="8">
    <source>
        <dbReference type="ARBA" id="ARBA00022763"/>
    </source>
</evidence>
<reference evidence="17" key="1">
    <citation type="submission" date="2016-12" db="EMBL/GenBank/DDBJ databases">
        <authorList>
            <person name="Varghese N."/>
            <person name="Submissions S."/>
        </authorList>
    </citation>
    <scope>NUCLEOTIDE SEQUENCE [LARGE SCALE GENOMIC DNA]</scope>
    <source>
        <strain evidence="17">DSM 18830</strain>
    </source>
</reference>
<dbReference type="GO" id="GO:0034039">
    <property type="term" value="F:8-oxo-7,8-dihydroguanine DNA N-glycosylase activity"/>
    <property type="evidence" value="ECO:0007669"/>
    <property type="project" value="TreeGrafter"/>
</dbReference>
<keyword evidence="9" id="KW-0378">Hydrolase</keyword>
<dbReference type="Pfam" id="PF10576">
    <property type="entry name" value="EndIII_4Fe-2S"/>
    <property type="match status" value="1"/>
</dbReference>
<keyword evidence="11" id="KW-0411">Iron-sulfur</keyword>
<dbReference type="EMBL" id="FRYK01000001">
    <property type="protein sequence ID" value="SHO72714.1"/>
    <property type="molecule type" value="Genomic_DNA"/>
</dbReference>
<dbReference type="InterPro" id="IPR044298">
    <property type="entry name" value="MIG/MutY"/>
</dbReference>
<dbReference type="EC" id="3.2.2.31" evidence="4 14"/>
<dbReference type="SMART" id="SM00478">
    <property type="entry name" value="ENDO3c"/>
    <property type="match status" value="1"/>
</dbReference>
<dbReference type="NCBIfam" id="TIGR01084">
    <property type="entry name" value="mutY"/>
    <property type="match status" value="1"/>
</dbReference>
<organism evidence="16 17">
    <name type="scientific">Flavobacterium cucumis</name>
    <dbReference type="NCBI Taxonomy" id="416016"/>
    <lineage>
        <taxon>Bacteria</taxon>
        <taxon>Pseudomonadati</taxon>
        <taxon>Bacteroidota</taxon>
        <taxon>Flavobacteriia</taxon>
        <taxon>Flavobacteriales</taxon>
        <taxon>Flavobacteriaceae</taxon>
        <taxon>Flavobacterium</taxon>
    </lineage>
</organism>
<dbReference type="PANTHER" id="PTHR42944">
    <property type="entry name" value="ADENINE DNA GLYCOSYLASE"/>
    <property type="match status" value="1"/>
</dbReference>
<comment type="similarity">
    <text evidence="3 14">Belongs to the Nth/MutY family.</text>
</comment>
<dbReference type="OrthoDB" id="9802365at2"/>
<dbReference type="GO" id="GO:0000701">
    <property type="term" value="F:purine-specific mismatch base pair DNA N-glycosylase activity"/>
    <property type="evidence" value="ECO:0007669"/>
    <property type="project" value="UniProtKB-EC"/>
</dbReference>
<evidence type="ECO:0000256" key="12">
    <source>
        <dbReference type="ARBA" id="ARBA00023204"/>
    </source>
</evidence>
<dbReference type="InterPro" id="IPR005760">
    <property type="entry name" value="A/G_AdeGlyc_MutY"/>
</dbReference>
<evidence type="ECO:0000256" key="14">
    <source>
        <dbReference type="RuleBase" id="RU365096"/>
    </source>
</evidence>
<evidence type="ECO:0000256" key="10">
    <source>
        <dbReference type="ARBA" id="ARBA00023004"/>
    </source>
</evidence>
<comment type="catalytic activity">
    <reaction evidence="1 14">
        <text>Hydrolyzes free adenine bases from 7,8-dihydro-8-oxoguanine:adenine mismatched double-stranded DNA, leaving an apurinic site.</text>
        <dbReference type="EC" id="3.2.2.31"/>
    </reaction>
</comment>
<keyword evidence="6" id="KW-0004">4Fe-4S</keyword>
<dbReference type="InterPro" id="IPR023170">
    <property type="entry name" value="HhH_base_excis_C"/>
</dbReference>
<accession>A0A1M7ZV15</accession>
<evidence type="ECO:0000256" key="7">
    <source>
        <dbReference type="ARBA" id="ARBA00022723"/>
    </source>
</evidence>
<dbReference type="GO" id="GO:0006284">
    <property type="term" value="P:base-excision repair"/>
    <property type="evidence" value="ECO:0007669"/>
    <property type="project" value="UniProtKB-UniRule"/>
</dbReference>
<name>A0A1M7ZV15_9FLAO</name>
<dbReference type="Proteomes" id="UP000184611">
    <property type="component" value="Unassembled WGS sequence"/>
</dbReference>
<dbReference type="InterPro" id="IPR003651">
    <property type="entry name" value="Endonuclease3_FeS-loop_motif"/>
</dbReference>
<evidence type="ECO:0000256" key="2">
    <source>
        <dbReference type="ARBA" id="ARBA00002933"/>
    </source>
</evidence>
<comment type="cofactor">
    <cofactor evidence="14">
        <name>[4Fe-4S] cluster</name>
        <dbReference type="ChEBI" id="CHEBI:49883"/>
    </cofactor>
    <text evidence="14">Binds 1 [4Fe-4S] cluster.</text>
</comment>
<dbReference type="SUPFAM" id="SSF55811">
    <property type="entry name" value="Nudix"/>
    <property type="match status" value="1"/>
</dbReference>
<evidence type="ECO:0000256" key="13">
    <source>
        <dbReference type="ARBA" id="ARBA00023295"/>
    </source>
</evidence>
<dbReference type="AlphaFoldDB" id="A0A1M7ZV15"/>
<dbReference type="PANTHER" id="PTHR42944:SF1">
    <property type="entry name" value="ADENINE DNA GLYCOSYLASE"/>
    <property type="match status" value="1"/>
</dbReference>
<gene>
    <name evidence="16" type="ORF">SAMN05443547_1052</name>
</gene>
<evidence type="ECO:0000256" key="6">
    <source>
        <dbReference type="ARBA" id="ARBA00022485"/>
    </source>
</evidence>
<keyword evidence="10 14" id="KW-0408">Iron</keyword>
<dbReference type="Gene3D" id="3.90.79.10">
    <property type="entry name" value="Nucleoside Triphosphate Pyrophosphohydrolase"/>
    <property type="match status" value="1"/>
</dbReference>
<dbReference type="FunFam" id="1.10.340.30:FF:000002">
    <property type="entry name" value="Adenine DNA glycosylase"/>
    <property type="match status" value="1"/>
</dbReference>
<evidence type="ECO:0000256" key="1">
    <source>
        <dbReference type="ARBA" id="ARBA00000843"/>
    </source>
</evidence>
<dbReference type="RefSeq" id="WP_073582051.1">
    <property type="nucleotide sequence ID" value="NZ_CBCSEA010000002.1"/>
</dbReference>
<evidence type="ECO:0000256" key="11">
    <source>
        <dbReference type="ARBA" id="ARBA00023014"/>
    </source>
</evidence>
<dbReference type="Pfam" id="PF00633">
    <property type="entry name" value="HHH"/>
    <property type="match status" value="1"/>
</dbReference>
<keyword evidence="7" id="KW-0479">Metal-binding</keyword>
<evidence type="ECO:0000259" key="15">
    <source>
        <dbReference type="SMART" id="SM00478"/>
    </source>
</evidence>
<dbReference type="InterPro" id="IPR015797">
    <property type="entry name" value="NUDIX_hydrolase-like_dom_sf"/>
</dbReference>
<dbReference type="Gene3D" id="1.10.1670.10">
    <property type="entry name" value="Helix-hairpin-Helix base-excision DNA repair enzymes (C-terminal)"/>
    <property type="match status" value="1"/>
</dbReference>
<dbReference type="SUPFAM" id="SSF48150">
    <property type="entry name" value="DNA-glycosylase"/>
    <property type="match status" value="1"/>
</dbReference>
<proteinExistence type="inferred from homology"/>
<dbReference type="CDD" id="cd00056">
    <property type="entry name" value="ENDO3c"/>
    <property type="match status" value="1"/>
</dbReference>
<keyword evidence="13 14" id="KW-0326">Glycosidase</keyword>
<evidence type="ECO:0000256" key="3">
    <source>
        <dbReference type="ARBA" id="ARBA00008343"/>
    </source>
</evidence>
<dbReference type="GO" id="GO:0035485">
    <property type="term" value="F:adenine/guanine mispair binding"/>
    <property type="evidence" value="ECO:0007669"/>
    <property type="project" value="TreeGrafter"/>
</dbReference>
<evidence type="ECO:0000313" key="17">
    <source>
        <dbReference type="Proteomes" id="UP000184611"/>
    </source>
</evidence>
<dbReference type="InterPro" id="IPR003265">
    <property type="entry name" value="HhH-GPD_domain"/>
</dbReference>
<comment type="function">
    <text evidence="2">Adenine glycosylase active on G-A mispairs. MutY also corrects error-prone DNA synthesis past GO lesions which are due to the oxidatively damaged form of guanine: 7,8-dihydro-8-oxoguanine (8-oxo-dGTP).</text>
</comment>
<keyword evidence="8 14" id="KW-0227">DNA damage</keyword>
<dbReference type="Pfam" id="PF00730">
    <property type="entry name" value="HhH-GPD"/>
    <property type="match status" value="1"/>
</dbReference>
<dbReference type="Pfam" id="PF14815">
    <property type="entry name" value="NUDIX_4"/>
    <property type="match status" value="1"/>
</dbReference>
<dbReference type="InterPro" id="IPR029119">
    <property type="entry name" value="MutY_C"/>
</dbReference>
<dbReference type="STRING" id="416016.SAMN05443547_1052"/>
<dbReference type="InterPro" id="IPR011257">
    <property type="entry name" value="DNA_glycosylase"/>
</dbReference>
<evidence type="ECO:0000256" key="9">
    <source>
        <dbReference type="ARBA" id="ARBA00022801"/>
    </source>
</evidence>
<dbReference type="GO" id="GO:0032357">
    <property type="term" value="F:oxidized purine DNA binding"/>
    <property type="evidence" value="ECO:0007669"/>
    <property type="project" value="TreeGrafter"/>
</dbReference>
<keyword evidence="17" id="KW-1185">Reference proteome</keyword>
<evidence type="ECO:0000256" key="4">
    <source>
        <dbReference type="ARBA" id="ARBA00012045"/>
    </source>
</evidence>
<protein>
    <recommendedName>
        <fullName evidence="5 14">Adenine DNA glycosylase</fullName>
        <ecNumber evidence="4 14">3.2.2.31</ecNumber>
    </recommendedName>
</protein>
<keyword evidence="12" id="KW-0234">DNA repair</keyword>
<dbReference type="InterPro" id="IPR000445">
    <property type="entry name" value="HhH_motif"/>
</dbReference>